<dbReference type="PIRSF" id="PIRSF035875">
    <property type="entry name" value="RNase_BN"/>
    <property type="match status" value="1"/>
</dbReference>
<proteinExistence type="predicted"/>
<evidence type="ECO:0000256" key="3">
    <source>
        <dbReference type="ARBA" id="ARBA00022692"/>
    </source>
</evidence>
<evidence type="ECO:0000313" key="8">
    <source>
        <dbReference type="EMBL" id="UOO96414.1"/>
    </source>
</evidence>
<dbReference type="PANTHER" id="PTHR30213:SF0">
    <property type="entry name" value="UPF0761 MEMBRANE PROTEIN YIHY"/>
    <property type="match status" value="1"/>
</dbReference>
<evidence type="ECO:0000256" key="4">
    <source>
        <dbReference type="ARBA" id="ARBA00022989"/>
    </source>
</evidence>
<dbReference type="RefSeq" id="WP_244705097.1">
    <property type="nucleotide sequence ID" value="NZ_BAAADN010000043.1"/>
</dbReference>
<evidence type="ECO:0000256" key="1">
    <source>
        <dbReference type="ARBA" id="ARBA00004651"/>
    </source>
</evidence>
<reference evidence="7" key="3">
    <citation type="submission" date="2023-12" db="EMBL/GenBank/DDBJ databases">
        <authorList>
            <person name="Sun Q."/>
            <person name="Inoue M."/>
        </authorList>
    </citation>
    <scope>NUCLEOTIDE SEQUENCE</scope>
    <source>
        <strain evidence="7">JCM 12289</strain>
    </source>
</reference>
<feature type="transmembrane region" description="Helical" evidence="6">
    <location>
        <begin position="224"/>
        <end position="257"/>
    </location>
</feature>
<evidence type="ECO:0000256" key="2">
    <source>
        <dbReference type="ARBA" id="ARBA00022475"/>
    </source>
</evidence>
<protein>
    <submittedName>
        <fullName evidence="7">YihY/virulence factor BrkB family protein</fullName>
    </submittedName>
</protein>
<feature type="transmembrane region" description="Helical" evidence="6">
    <location>
        <begin position="197"/>
        <end position="218"/>
    </location>
</feature>
<comment type="subcellular location">
    <subcellularLocation>
        <location evidence="1">Cell membrane</location>
        <topology evidence="1">Multi-pass membrane protein</topology>
    </subcellularLocation>
</comment>
<dbReference type="Proteomes" id="UP001500962">
    <property type="component" value="Unassembled WGS sequence"/>
</dbReference>
<name>A0AAV3SKI1_HALDO</name>
<evidence type="ECO:0000313" key="9">
    <source>
        <dbReference type="Proteomes" id="UP000830542"/>
    </source>
</evidence>
<evidence type="ECO:0000256" key="6">
    <source>
        <dbReference type="SAM" id="Phobius"/>
    </source>
</evidence>
<dbReference type="PANTHER" id="PTHR30213">
    <property type="entry name" value="INNER MEMBRANE PROTEIN YHJD"/>
    <property type="match status" value="1"/>
</dbReference>
<dbReference type="AlphaFoldDB" id="A0AAV3SKI1"/>
<evidence type="ECO:0000313" key="10">
    <source>
        <dbReference type="Proteomes" id="UP001500962"/>
    </source>
</evidence>
<dbReference type="EMBL" id="BAAADN010000043">
    <property type="protein sequence ID" value="GAA0468811.1"/>
    <property type="molecule type" value="Genomic_DNA"/>
</dbReference>
<keyword evidence="2" id="KW-1003">Cell membrane</keyword>
<feature type="transmembrane region" description="Helical" evidence="6">
    <location>
        <begin position="166"/>
        <end position="185"/>
    </location>
</feature>
<dbReference type="Pfam" id="PF03631">
    <property type="entry name" value="Virul_fac_BrkB"/>
    <property type="match status" value="1"/>
</dbReference>
<dbReference type="EMBL" id="CP095005">
    <property type="protein sequence ID" value="UOO96414.1"/>
    <property type="molecule type" value="Genomic_DNA"/>
</dbReference>
<keyword evidence="9" id="KW-1185">Reference proteome</keyword>
<evidence type="ECO:0000313" key="7">
    <source>
        <dbReference type="EMBL" id="GAA0468811.1"/>
    </source>
</evidence>
<dbReference type="Proteomes" id="UP000830542">
    <property type="component" value="Chromosome"/>
</dbReference>
<dbReference type="GeneID" id="71761551"/>
<dbReference type="KEGG" id="hdo:MUK72_06845"/>
<gene>
    <name evidence="7" type="ORF">GCM10008985_27320</name>
    <name evidence="8" type="ORF">MUK72_06845</name>
</gene>
<dbReference type="NCBIfam" id="TIGR00765">
    <property type="entry name" value="yihY_not_rbn"/>
    <property type="match status" value="1"/>
</dbReference>
<evidence type="ECO:0000256" key="5">
    <source>
        <dbReference type="ARBA" id="ARBA00023136"/>
    </source>
</evidence>
<dbReference type="GO" id="GO:0005886">
    <property type="term" value="C:plasma membrane"/>
    <property type="evidence" value="ECO:0007669"/>
    <property type="project" value="UniProtKB-SubCell"/>
</dbReference>
<feature type="transmembrane region" description="Helical" evidence="6">
    <location>
        <begin position="134"/>
        <end position="160"/>
    </location>
</feature>
<feature type="transmembrane region" description="Helical" evidence="6">
    <location>
        <begin position="31"/>
        <end position="53"/>
    </location>
</feature>
<reference evidence="8" key="2">
    <citation type="submission" date="2022-04" db="EMBL/GenBank/DDBJ databases">
        <title>Sequencing and genomic assembly of Halococcus dombrowskii.</title>
        <authorList>
            <person name="Lim S.W."/>
            <person name="MacLea K.S."/>
        </authorList>
    </citation>
    <scope>NUCLEOTIDE SEQUENCE</scope>
    <source>
        <strain evidence="8">H4</strain>
    </source>
</reference>
<accession>A0AAV3SKI1</accession>
<dbReference type="InterPro" id="IPR017039">
    <property type="entry name" value="Virul_fac_BrkB"/>
</dbReference>
<keyword evidence="3 6" id="KW-0812">Transmembrane</keyword>
<reference evidence="7" key="1">
    <citation type="journal article" date="2014" name="Int. J. Syst. Evol. Microbiol.">
        <title>Complete genome sequence of Corynebacterium casei LMG S-19264T (=DSM 44701T), isolated from a smear-ripened cheese.</title>
        <authorList>
            <consortium name="US DOE Joint Genome Institute (JGI-PGF)"/>
            <person name="Walter F."/>
            <person name="Albersmeier A."/>
            <person name="Kalinowski J."/>
            <person name="Ruckert C."/>
        </authorList>
    </citation>
    <scope>NUCLEOTIDE SEQUENCE</scope>
    <source>
        <strain evidence="7">JCM 12289</strain>
    </source>
</reference>
<sequence>MNLRSSRPVVALRAMIAETTENHLTFMAGSLAFYAFLSLIPLFILAFIAASVVGGEAFAREVTGLLESTLTDSAREVLSDVLTDPSGQTGASALGLVTLLWSALKLFRGLDIAFDAVYGITEAKSLLEQLRDAIVVLVAVGLAVGTVVLVGGVFAVVPILPTVERFGTLLLIVGLSVTFLPLYYFVPDVDVSVREVIPGTVVAALGWALTEFVFQFYVAYAGQYAAYGIVGGVLLVLIWLYYSCVVLLLGAVVNVVLAGRSDRFGDEDEPFDAPLAFEPSGESGRWRW</sequence>
<organism evidence="7 10">
    <name type="scientific">Halococcus dombrowskii</name>
    <dbReference type="NCBI Taxonomy" id="179637"/>
    <lineage>
        <taxon>Archaea</taxon>
        <taxon>Methanobacteriati</taxon>
        <taxon>Methanobacteriota</taxon>
        <taxon>Stenosarchaea group</taxon>
        <taxon>Halobacteria</taxon>
        <taxon>Halobacteriales</taxon>
        <taxon>Halococcaceae</taxon>
        <taxon>Halococcus</taxon>
    </lineage>
</organism>
<keyword evidence="4 6" id="KW-1133">Transmembrane helix</keyword>
<keyword evidence="5 6" id="KW-0472">Membrane</keyword>